<reference evidence="1 2" key="1">
    <citation type="submission" date="2019-06" db="EMBL/GenBank/DDBJ databases">
        <title>Draft genomes of female and male turbot (Scophthalmus maximus).</title>
        <authorList>
            <person name="Xu H."/>
            <person name="Xu X.-W."/>
            <person name="Shao C."/>
            <person name="Chen S."/>
        </authorList>
    </citation>
    <scope>NUCLEOTIDE SEQUENCE [LARGE SCALE GENOMIC DNA]</scope>
    <source>
        <strain evidence="1">Ysfricsl-2016a</strain>
        <tissue evidence="1">Blood</tissue>
    </source>
</reference>
<gene>
    <name evidence="1" type="ORF">F2P81_005321</name>
</gene>
<proteinExistence type="predicted"/>
<sequence>MFLYRVAGSSCSAAGGQAAYLPCNKPRWSHGPPPPVPPYWTRKACRDDRCSFKAPGGRGEEGWGEGEINQLLFLSFINKHRSTGELGGIANQQTPFSGCSDGRLCSLSLNLDNRPLRALRSTDGTEEKDKHPNENSLVQRHIYSGTELDARGWYPDAERKRMSRACLERTSDRVHTVETSAAKNAL</sequence>
<comment type="caution">
    <text evidence="1">The sequence shown here is derived from an EMBL/GenBank/DDBJ whole genome shotgun (WGS) entry which is preliminary data.</text>
</comment>
<organism evidence="1 2">
    <name type="scientific">Scophthalmus maximus</name>
    <name type="common">Turbot</name>
    <name type="synonym">Psetta maxima</name>
    <dbReference type="NCBI Taxonomy" id="52904"/>
    <lineage>
        <taxon>Eukaryota</taxon>
        <taxon>Metazoa</taxon>
        <taxon>Chordata</taxon>
        <taxon>Craniata</taxon>
        <taxon>Vertebrata</taxon>
        <taxon>Euteleostomi</taxon>
        <taxon>Actinopterygii</taxon>
        <taxon>Neopterygii</taxon>
        <taxon>Teleostei</taxon>
        <taxon>Neoteleostei</taxon>
        <taxon>Acanthomorphata</taxon>
        <taxon>Carangaria</taxon>
        <taxon>Pleuronectiformes</taxon>
        <taxon>Pleuronectoidei</taxon>
        <taxon>Scophthalmidae</taxon>
        <taxon>Scophthalmus</taxon>
    </lineage>
</organism>
<evidence type="ECO:0000313" key="1">
    <source>
        <dbReference type="EMBL" id="KAF0041789.1"/>
    </source>
</evidence>
<dbReference type="EMBL" id="VEVO01000005">
    <property type="protein sequence ID" value="KAF0041789.1"/>
    <property type="molecule type" value="Genomic_DNA"/>
</dbReference>
<evidence type="ECO:0000313" key="2">
    <source>
        <dbReference type="Proteomes" id="UP000438429"/>
    </source>
</evidence>
<dbReference type="Proteomes" id="UP000438429">
    <property type="component" value="Unassembled WGS sequence"/>
</dbReference>
<accession>A0A6A4TA93</accession>
<name>A0A6A4TA93_SCOMX</name>
<dbReference type="AlphaFoldDB" id="A0A6A4TA93"/>
<protein>
    <submittedName>
        <fullName evidence="1">Uncharacterized protein</fullName>
    </submittedName>
</protein>